<dbReference type="AlphaFoldDB" id="A0A8F5BLR6"/>
<sequence>MKEFKLAVYVTAPTLKSLNEEKINYLIEKLKELGVSKVYLENYRDGLTLDANTMVKFKEVFGKQFEVAGGMAIGTWGEGWGEMENFGFKVACLADERNRELVRRVVEEQASVFDEIIIDDFWANWCHSEIDVKLFNSMYGLNFTRDTLVKMLRDPVVSRLWCEYSSSLIYNVSRDYVVEPAKRVNGKIKITLKVAEWREDFYHRGLKLDKLAEIFDNIYVGTEAREFTARYGSLYIVDYVRGIVGDKLKGVWFDTFIGGEGGDYGSLKTYLQQFILSAFGLTEELTLFEAGDILDPERWHLFESIKENKEKVQKWRVDIKEYGNMGLKRIPVQHFVPQRVDKYVEDHLGIIGIPLEVSNVVDSNDIVLMTESDIYHFDIVDLLNRGVNLLFTASAAKKLIEVLGDTALKILGVNNVIFDSVNANALTKDGKTFYWAYYKRQGNFPIGPIFSLNGATPILYAYDGTELYPVVFQNTYSNAKVYVISLTSYLPFLISEFYPSIARQIIRDIVGEHISIKAISTSPFLFSLIVKRDGVVTVLNLNDFPIRLTLSVDSKKYKIKGVEDMKLLQSNENEVRVRLKENSFGVLRLENV</sequence>
<reference evidence="1" key="1">
    <citation type="journal article" date="2021" name="Environ. Microbiol.">
        <title>New insights into the diversity and evolution of the archaeal mobilome from three complete genomes of Saccharolobus shibatae.</title>
        <authorList>
            <person name="Medvedeva S."/>
            <person name="Brandt D."/>
            <person name="Cvirkaite-Krupovic V."/>
            <person name="Liu Y."/>
            <person name="Severinov K."/>
            <person name="Ishino S."/>
            <person name="Ishino Y."/>
            <person name="Prangishvili D."/>
            <person name="Kalinowski J."/>
            <person name="Krupovic M."/>
        </authorList>
    </citation>
    <scope>NUCLEOTIDE SEQUENCE</scope>
    <source>
        <strain evidence="1">B12</strain>
    </source>
</reference>
<evidence type="ECO:0000313" key="1">
    <source>
        <dbReference type="EMBL" id="QXJ27618.1"/>
    </source>
</evidence>
<accession>A0A8F5BLR6</accession>
<protein>
    <recommendedName>
        <fullName evidence="3">Permease</fullName>
    </recommendedName>
</protein>
<dbReference type="KEGG" id="sshi:J5U23_00485"/>
<dbReference type="RefSeq" id="WP_218266857.1">
    <property type="nucleotide sequence ID" value="NZ_CP077717.1"/>
</dbReference>
<dbReference type="OrthoDB" id="36270at2157"/>
<organism evidence="1 2">
    <name type="scientific">Saccharolobus shibatae (strain ATCC 51178 / DSM 5389 / JCM 8931 / NBRC 15437 / B12)</name>
    <name type="common">Sulfolobus shibatae</name>
    <dbReference type="NCBI Taxonomy" id="523848"/>
    <lineage>
        <taxon>Archaea</taxon>
        <taxon>Thermoproteota</taxon>
        <taxon>Thermoprotei</taxon>
        <taxon>Sulfolobales</taxon>
        <taxon>Sulfolobaceae</taxon>
        <taxon>Saccharolobus</taxon>
    </lineage>
</organism>
<evidence type="ECO:0008006" key="3">
    <source>
        <dbReference type="Google" id="ProtNLM"/>
    </source>
</evidence>
<dbReference type="Proteomes" id="UP000694018">
    <property type="component" value="Chromosome"/>
</dbReference>
<proteinExistence type="predicted"/>
<gene>
    <name evidence="1" type="ORF">J5U23_00485</name>
</gene>
<dbReference type="EMBL" id="CP077717">
    <property type="protein sequence ID" value="QXJ27618.1"/>
    <property type="molecule type" value="Genomic_DNA"/>
</dbReference>
<name>A0A8F5BLR6_SACSH</name>
<evidence type="ECO:0000313" key="2">
    <source>
        <dbReference type="Proteomes" id="UP000694018"/>
    </source>
</evidence>
<dbReference type="GeneID" id="65562094"/>